<keyword evidence="4" id="KW-1185">Reference proteome</keyword>
<comment type="caution">
    <text evidence="3">The sequence shown here is derived from an EMBL/GenBank/DDBJ whole genome shotgun (WGS) entry which is preliminary data.</text>
</comment>
<feature type="transmembrane region" description="Helical" evidence="2">
    <location>
        <begin position="139"/>
        <end position="158"/>
    </location>
</feature>
<name>A0AAD6Z492_9AGAR</name>
<evidence type="ECO:0000256" key="2">
    <source>
        <dbReference type="SAM" id="Phobius"/>
    </source>
</evidence>
<proteinExistence type="predicted"/>
<keyword evidence="2" id="KW-0812">Transmembrane</keyword>
<feature type="transmembrane region" description="Helical" evidence="2">
    <location>
        <begin position="178"/>
        <end position="199"/>
    </location>
</feature>
<dbReference type="AlphaFoldDB" id="A0AAD6Z492"/>
<gene>
    <name evidence="3" type="ORF">DFH08DRAFT_824955</name>
</gene>
<evidence type="ECO:0000256" key="1">
    <source>
        <dbReference type="SAM" id="MobiDB-lite"/>
    </source>
</evidence>
<accession>A0AAD6Z492</accession>
<dbReference type="Proteomes" id="UP001218218">
    <property type="component" value="Unassembled WGS sequence"/>
</dbReference>
<dbReference type="EMBL" id="JARIHO010000095">
    <property type="protein sequence ID" value="KAJ7305653.1"/>
    <property type="molecule type" value="Genomic_DNA"/>
</dbReference>
<feature type="compositionally biased region" description="Polar residues" evidence="1">
    <location>
        <begin position="62"/>
        <end position="81"/>
    </location>
</feature>
<keyword evidence="2" id="KW-0472">Membrane</keyword>
<sequence length="205" mass="23005">MSVSSEFYDTYCTVSAILGPEDEIPAVPYSRKVQDDRMRCRSGQNYVDYKGLEMPRQGLQLRNTARSRSPGSNVSMLTTSPRMVFGDSTPSGEEGGAPAPTSNAANAILAQHAVRQATSPAHIFRCLCHHYLMSLLPRLIKVSTILVVILVLVRIILLSFNIHDLFFHSHPRTATMVFINHGLMCIKHFYHCCLAARMLRVPRFR</sequence>
<organism evidence="3 4">
    <name type="scientific">Mycena albidolilacea</name>
    <dbReference type="NCBI Taxonomy" id="1033008"/>
    <lineage>
        <taxon>Eukaryota</taxon>
        <taxon>Fungi</taxon>
        <taxon>Dikarya</taxon>
        <taxon>Basidiomycota</taxon>
        <taxon>Agaricomycotina</taxon>
        <taxon>Agaricomycetes</taxon>
        <taxon>Agaricomycetidae</taxon>
        <taxon>Agaricales</taxon>
        <taxon>Marasmiineae</taxon>
        <taxon>Mycenaceae</taxon>
        <taxon>Mycena</taxon>
    </lineage>
</organism>
<protein>
    <submittedName>
        <fullName evidence="3">Uncharacterized protein</fullName>
    </submittedName>
</protein>
<reference evidence="3" key="1">
    <citation type="submission" date="2023-03" db="EMBL/GenBank/DDBJ databases">
        <title>Massive genome expansion in bonnet fungi (Mycena s.s.) driven by repeated elements and novel gene families across ecological guilds.</title>
        <authorList>
            <consortium name="Lawrence Berkeley National Laboratory"/>
            <person name="Harder C.B."/>
            <person name="Miyauchi S."/>
            <person name="Viragh M."/>
            <person name="Kuo A."/>
            <person name="Thoen E."/>
            <person name="Andreopoulos B."/>
            <person name="Lu D."/>
            <person name="Skrede I."/>
            <person name="Drula E."/>
            <person name="Henrissat B."/>
            <person name="Morin E."/>
            <person name="Kohler A."/>
            <person name="Barry K."/>
            <person name="LaButti K."/>
            <person name="Morin E."/>
            <person name="Salamov A."/>
            <person name="Lipzen A."/>
            <person name="Mereny Z."/>
            <person name="Hegedus B."/>
            <person name="Baldrian P."/>
            <person name="Stursova M."/>
            <person name="Weitz H."/>
            <person name="Taylor A."/>
            <person name="Grigoriev I.V."/>
            <person name="Nagy L.G."/>
            <person name="Martin F."/>
            <person name="Kauserud H."/>
        </authorList>
    </citation>
    <scope>NUCLEOTIDE SEQUENCE</scope>
    <source>
        <strain evidence="3">CBHHK002</strain>
    </source>
</reference>
<keyword evidence="2" id="KW-1133">Transmembrane helix</keyword>
<evidence type="ECO:0000313" key="4">
    <source>
        <dbReference type="Proteomes" id="UP001218218"/>
    </source>
</evidence>
<evidence type="ECO:0000313" key="3">
    <source>
        <dbReference type="EMBL" id="KAJ7305653.1"/>
    </source>
</evidence>
<feature type="region of interest" description="Disordered" evidence="1">
    <location>
        <begin position="62"/>
        <end position="101"/>
    </location>
</feature>